<dbReference type="Proteomes" id="UP000776164">
    <property type="component" value="Unassembled WGS sequence"/>
</dbReference>
<sequence length="317" mass="33934">MTNTRASMSWRKKDDIASRPWAGAKREYDLFKELTVGVIVVGVLVVGLSAIFSSPDEPSVTLQSWATNAPADFVATATAELGGTSDTAGYGPPYNSTPDATQTVGAIDLQGLSGVKIPIDTAKDFVTGPLALQSNPPSALGEWSSATPDQQSAWTSAYSDALAAAPDGDPAQVVAGDFGPVPQLTNALLVMAQQGALDGAIQNEGGFFNLNYTRSILFLGDGTYFVGLADSAHLTGDQWGMMNETGNYPGQSWLWLFSFWYQVPAIGEAANADILVVGIMLVLTLLLGLVPFIPGLRTLPRWIPLQRLVWKDYYRRR</sequence>
<dbReference type="EMBL" id="JAFBBU010000001">
    <property type="protein sequence ID" value="MBM7470815.1"/>
    <property type="molecule type" value="Genomic_DNA"/>
</dbReference>
<protein>
    <recommendedName>
        <fullName evidence="4">Cytochrome B6</fullName>
    </recommendedName>
</protein>
<evidence type="ECO:0000313" key="2">
    <source>
        <dbReference type="EMBL" id="MBM7470815.1"/>
    </source>
</evidence>
<keyword evidence="1" id="KW-0812">Transmembrane</keyword>
<reference evidence="2 3" key="1">
    <citation type="submission" date="2021-01" db="EMBL/GenBank/DDBJ databases">
        <title>Sequencing the genomes of 1000 actinobacteria strains.</title>
        <authorList>
            <person name="Klenk H.-P."/>
        </authorList>
    </citation>
    <scope>NUCLEOTIDE SEQUENCE [LARGE SCALE GENOMIC DNA]</scope>
    <source>
        <strain evidence="2 3">DSM 13057</strain>
    </source>
</reference>
<accession>A0ABS2L164</accession>
<keyword evidence="1" id="KW-0472">Membrane</keyword>
<evidence type="ECO:0000313" key="3">
    <source>
        <dbReference type="Proteomes" id="UP000776164"/>
    </source>
</evidence>
<keyword evidence="1" id="KW-1133">Transmembrane helix</keyword>
<proteinExistence type="predicted"/>
<gene>
    <name evidence="2" type="ORF">JOE66_000449</name>
</gene>
<keyword evidence="3" id="KW-1185">Reference proteome</keyword>
<feature type="transmembrane region" description="Helical" evidence="1">
    <location>
        <begin position="34"/>
        <end position="52"/>
    </location>
</feature>
<feature type="transmembrane region" description="Helical" evidence="1">
    <location>
        <begin position="274"/>
        <end position="293"/>
    </location>
</feature>
<comment type="caution">
    <text evidence="2">The sequence shown here is derived from an EMBL/GenBank/DDBJ whole genome shotgun (WGS) entry which is preliminary data.</text>
</comment>
<evidence type="ECO:0008006" key="4">
    <source>
        <dbReference type="Google" id="ProtNLM"/>
    </source>
</evidence>
<evidence type="ECO:0000256" key="1">
    <source>
        <dbReference type="SAM" id="Phobius"/>
    </source>
</evidence>
<name>A0ABS2L164_9MICO</name>
<organism evidence="2 3">
    <name type="scientific">Subtercola frigoramans</name>
    <dbReference type="NCBI Taxonomy" id="120298"/>
    <lineage>
        <taxon>Bacteria</taxon>
        <taxon>Bacillati</taxon>
        <taxon>Actinomycetota</taxon>
        <taxon>Actinomycetes</taxon>
        <taxon>Micrococcales</taxon>
        <taxon>Microbacteriaceae</taxon>
        <taxon>Subtercola</taxon>
    </lineage>
</organism>
<dbReference type="RefSeq" id="WP_239518193.1">
    <property type="nucleotide sequence ID" value="NZ_BAAAHT010000018.1"/>
</dbReference>